<comment type="caution">
    <text evidence="3">The sequence shown here is derived from an EMBL/GenBank/DDBJ whole genome shotgun (WGS) entry which is preliminary data.</text>
</comment>
<keyword evidence="1" id="KW-0328">Glycosyltransferase</keyword>
<name>A0A964E0I5_9PROT</name>
<keyword evidence="4" id="KW-1185">Reference proteome</keyword>
<dbReference type="Pfam" id="PF03808">
    <property type="entry name" value="Glyco_tran_WecG"/>
    <property type="match status" value="1"/>
</dbReference>
<evidence type="ECO:0000256" key="2">
    <source>
        <dbReference type="ARBA" id="ARBA00022679"/>
    </source>
</evidence>
<evidence type="ECO:0000313" key="4">
    <source>
        <dbReference type="Proteomes" id="UP000708298"/>
    </source>
</evidence>
<evidence type="ECO:0000313" key="3">
    <source>
        <dbReference type="EMBL" id="MCB8877199.1"/>
    </source>
</evidence>
<reference evidence="3" key="1">
    <citation type="journal article" date="2021" name="Microorganisms">
        <title>Acidisoma silvae sp. nov. and Acidisomacellulosilytica sp. nov., Two Acidophilic Bacteria Isolated from Decaying Wood, Hydrolyzing Cellulose and Producing Poly-3-hydroxybutyrate.</title>
        <authorList>
            <person name="Mieszkin S."/>
            <person name="Pouder E."/>
            <person name="Uroz S."/>
            <person name="Simon-Colin C."/>
            <person name="Alain K."/>
        </authorList>
    </citation>
    <scope>NUCLEOTIDE SEQUENCE</scope>
    <source>
        <strain evidence="3">HW T2.11</strain>
    </source>
</reference>
<organism evidence="3 4">
    <name type="scientific">Acidisoma silvae</name>
    <dbReference type="NCBI Taxonomy" id="2802396"/>
    <lineage>
        <taxon>Bacteria</taxon>
        <taxon>Pseudomonadati</taxon>
        <taxon>Pseudomonadota</taxon>
        <taxon>Alphaproteobacteria</taxon>
        <taxon>Acetobacterales</taxon>
        <taxon>Acidocellaceae</taxon>
        <taxon>Acidisoma</taxon>
    </lineage>
</organism>
<proteinExistence type="predicted"/>
<protein>
    <submittedName>
        <fullName evidence="3">WecB/TagA/CpsF family glycosyltransferase</fullName>
    </submittedName>
</protein>
<dbReference type="PANTHER" id="PTHR34136">
    <property type="match status" value="1"/>
</dbReference>
<dbReference type="CDD" id="cd06533">
    <property type="entry name" value="Glyco_transf_WecG_TagA"/>
    <property type="match status" value="1"/>
</dbReference>
<evidence type="ECO:0000256" key="1">
    <source>
        <dbReference type="ARBA" id="ARBA00022676"/>
    </source>
</evidence>
<dbReference type="InterPro" id="IPR004629">
    <property type="entry name" value="WecG_TagA_CpsF"/>
</dbReference>
<dbReference type="AlphaFoldDB" id="A0A964E0I5"/>
<dbReference type="RefSeq" id="WP_227322854.1">
    <property type="nucleotide sequence ID" value="NZ_JAESVB010000011.1"/>
</dbReference>
<dbReference type="EMBL" id="JAESVB010000011">
    <property type="protein sequence ID" value="MCB8877199.1"/>
    <property type="molecule type" value="Genomic_DNA"/>
</dbReference>
<keyword evidence="2" id="KW-0808">Transferase</keyword>
<dbReference type="Proteomes" id="UP000708298">
    <property type="component" value="Unassembled WGS sequence"/>
</dbReference>
<sequence>MREISCLGLKLLDMEAEAIADLLAARPASAPFAYLVTPNADHFVRLRQSPALKSVYLAAHWRCLDSRAIALAGRWLGLTLPRVATGADILAILLDRYLRDGDRLTVIGLCSGGLAALQHRRPTIDIAHHEPPKGLLHDPNAFEAARAFASSHPARFTLLALGSPVQEMLGQAIASGEDATGVGLCIGAGLDFWLGRKPRAPRLLRRMGAEWLFRLTCEPERLWKRYLVDDWAILRFLVDERRQCREDKRLN</sequence>
<gene>
    <name evidence="3" type="ORF">ASILVAE211_18530</name>
</gene>
<dbReference type="GO" id="GO:0016758">
    <property type="term" value="F:hexosyltransferase activity"/>
    <property type="evidence" value="ECO:0007669"/>
    <property type="project" value="TreeGrafter"/>
</dbReference>
<reference evidence="3" key="2">
    <citation type="submission" date="2021-01" db="EMBL/GenBank/DDBJ databases">
        <authorList>
            <person name="Mieszkin S."/>
            <person name="Pouder E."/>
            <person name="Alain K."/>
        </authorList>
    </citation>
    <scope>NUCLEOTIDE SEQUENCE</scope>
    <source>
        <strain evidence="3">HW T2.11</strain>
    </source>
</reference>
<dbReference type="PANTHER" id="PTHR34136:SF1">
    <property type="entry name" value="UDP-N-ACETYL-D-MANNOSAMINURONIC ACID TRANSFERASE"/>
    <property type="match status" value="1"/>
</dbReference>
<accession>A0A964E0I5</accession>